<reference evidence="5 6" key="1">
    <citation type="submission" date="2017-06" db="EMBL/GenBank/DDBJ databases">
        <title>Draft genome sequence of a variant of Elsinoe murrayae.</title>
        <authorList>
            <person name="Cheng Q."/>
        </authorList>
    </citation>
    <scope>NUCLEOTIDE SEQUENCE [LARGE SCALE GENOMIC DNA]</scope>
    <source>
        <strain evidence="5 6">CQ-2017a</strain>
    </source>
</reference>
<gene>
    <name evidence="5" type="ORF">CAC42_1035</name>
</gene>
<feature type="region of interest" description="Disordered" evidence="3">
    <location>
        <begin position="741"/>
        <end position="1100"/>
    </location>
</feature>
<dbReference type="Proteomes" id="UP000243797">
    <property type="component" value="Unassembled WGS sequence"/>
</dbReference>
<dbReference type="InParanoid" id="A0A2K1R1U2"/>
<accession>A0A2K1R1U2</accession>
<evidence type="ECO:0000313" key="6">
    <source>
        <dbReference type="Proteomes" id="UP000243797"/>
    </source>
</evidence>
<feature type="compositionally biased region" description="Gly residues" evidence="3">
    <location>
        <begin position="1332"/>
        <end position="1348"/>
    </location>
</feature>
<feature type="compositionally biased region" description="Basic and acidic residues" evidence="3">
    <location>
        <begin position="1075"/>
        <end position="1084"/>
    </location>
</feature>
<protein>
    <recommendedName>
        <fullName evidence="4">C3H1-type domain-containing protein</fullName>
    </recommendedName>
</protein>
<feature type="domain" description="C3H1-type" evidence="4">
    <location>
        <begin position="600"/>
        <end position="628"/>
    </location>
</feature>
<dbReference type="PANTHER" id="PTHR37543:SF1">
    <property type="entry name" value="CCCH ZINC FINGER DNA BINDING PROTEIN (AFU_ORTHOLOGUE AFUA_5G12760)"/>
    <property type="match status" value="1"/>
</dbReference>
<keyword evidence="6" id="KW-1185">Reference proteome</keyword>
<keyword evidence="2" id="KW-0175">Coiled coil</keyword>
<evidence type="ECO:0000259" key="4">
    <source>
        <dbReference type="PROSITE" id="PS50103"/>
    </source>
</evidence>
<name>A0A2K1R1U2_9PEZI</name>
<feature type="compositionally biased region" description="Polar residues" evidence="3">
    <location>
        <begin position="889"/>
        <end position="898"/>
    </location>
</feature>
<organism evidence="5 6">
    <name type="scientific">Sphaceloma murrayae</name>
    <dbReference type="NCBI Taxonomy" id="2082308"/>
    <lineage>
        <taxon>Eukaryota</taxon>
        <taxon>Fungi</taxon>
        <taxon>Dikarya</taxon>
        <taxon>Ascomycota</taxon>
        <taxon>Pezizomycotina</taxon>
        <taxon>Dothideomycetes</taxon>
        <taxon>Dothideomycetidae</taxon>
        <taxon>Myriangiales</taxon>
        <taxon>Elsinoaceae</taxon>
        <taxon>Sphaceloma</taxon>
    </lineage>
</organism>
<evidence type="ECO:0000256" key="1">
    <source>
        <dbReference type="PROSITE-ProRule" id="PRU00723"/>
    </source>
</evidence>
<comment type="caution">
    <text evidence="5">The sequence shown here is derived from an EMBL/GenBank/DDBJ whole genome shotgun (WGS) entry which is preliminary data.</text>
</comment>
<feature type="compositionally biased region" description="Basic and acidic residues" evidence="3">
    <location>
        <begin position="810"/>
        <end position="819"/>
    </location>
</feature>
<keyword evidence="1" id="KW-0862">Zinc</keyword>
<evidence type="ECO:0000256" key="3">
    <source>
        <dbReference type="SAM" id="MobiDB-lite"/>
    </source>
</evidence>
<feature type="zinc finger region" description="C3H1-type" evidence="1">
    <location>
        <begin position="600"/>
        <end position="628"/>
    </location>
</feature>
<feature type="compositionally biased region" description="Polar residues" evidence="3">
    <location>
        <begin position="254"/>
        <end position="263"/>
    </location>
</feature>
<feature type="compositionally biased region" description="Gly residues" evidence="3">
    <location>
        <begin position="1294"/>
        <end position="1313"/>
    </location>
</feature>
<feature type="compositionally biased region" description="Basic and acidic residues" evidence="3">
    <location>
        <begin position="371"/>
        <end position="407"/>
    </location>
</feature>
<dbReference type="PROSITE" id="PS50103">
    <property type="entry name" value="ZF_C3H1"/>
    <property type="match status" value="2"/>
</dbReference>
<feature type="region of interest" description="Disordered" evidence="3">
    <location>
        <begin position="1416"/>
        <end position="1435"/>
    </location>
</feature>
<proteinExistence type="predicted"/>
<dbReference type="OrthoDB" id="2270193at2759"/>
<keyword evidence="1" id="KW-0863">Zinc-finger</keyword>
<keyword evidence="1" id="KW-0479">Metal-binding</keyword>
<feature type="compositionally biased region" description="Polar residues" evidence="3">
    <location>
        <begin position="1424"/>
        <end position="1435"/>
    </location>
</feature>
<feature type="compositionally biased region" description="Polar residues" evidence="3">
    <location>
        <begin position="741"/>
        <end position="757"/>
    </location>
</feature>
<dbReference type="InterPro" id="IPR000571">
    <property type="entry name" value="Znf_CCCH"/>
</dbReference>
<feature type="region of interest" description="Disordered" evidence="3">
    <location>
        <begin position="245"/>
        <end position="438"/>
    </location>
</feature>
<dbReference type="Pfam" id="PF25543">
    <property type="entry name" value="zf-CCCH_tandem"/>
    <property type="match status" value="1"/>
</dbReference>
<dbReference type="SMART" id="SM00356">
    <property type="entry name" value="ZnF_C3H1"/>
    <property type="match status" value="2"/>
</dbReference>
<feature type="region of interest" description="Disordered" evidence="3">
    <location>
        <begin position="479"/>
        <end position="536"/>
    </location>
</feature>
<feature type="coiled-coil region" evidence="2">
    <location>
        <begin position="32"/>
        <end position="62"/>
    </location>
</feature>
<feature type="compositionally biased region" description="Polar residues" evidence="3">
    <location>
        <begin position="775"/>
        <end position="790"/>
    </location>
</feature>
<feature type="region of interest" description="Disordered" evidence="3">
    <location>
        <begin position="1112"/>
        <end position="1351"/>
    </location>
</feature>
<dbReference type="InterPro" id="IPR057654">
    <property type="entry name" value="Znf-CCCH_tandem"/>
</dbReference>
<feature type="compositionally biased region" description="Polar residues" evidence="3">
    <location>
        <begin position="415"/>
        <end position="438"/>
    </location>
</feature>
<evidence type="ECO:0000256" key="2">
    <source>
        <dbReference type="SAM" id="Coils"/>
    </source>
</evidence>
<dbReference type="PANTHER" id="PTHR37543">
    <property type="entry name" value="CCCH ZINC FINGER DNA BINDING PROTEIN (AFU_ORTHOLOGUE AFUA_5G12760)"/>
    <property type="match status" value="1"/>
</dbReference>
<sequence length="1435" mass="156805">MFSENEANVLSKDLAAFRYLANTQANSLQGFLTSHERLIADYKSLLSDYEETKEARDRYKRQARGGEGVPFVVVLIDGDSYPFDDALVQKAAEGGTRAAQMLFAAFMEHIRKMGLAPDTRLIVRYIVNLAEASRFFHQIQLTGSHSRSLATFTAAFSSAFPLFDVIDSGDKPSTTDAKIRDNFDLYVNSSACKHIFFAGCNTQRNLELLKPFEKRSERITLIRNSQSWQQFSAIGLRTEELMGIFREGRPPSPDKSSTQSSARPTKYVPPAQRSSTEDVLQHAGPQRPTTAMSQHPLPRQAQTPVMAARTPTTNAKKSRTELREPEVDAEIEPIQPRHHRDQETTPRPRRSRQAPEEDQGYYETEYRRRHQQDTDRDPEYRQHDYSRDHKSGRRDTYNTESDDHIGASDEYSGPNAETSDEYSQADQWNGSGQYRNRSFSSDFVRGQQRHHKPKEQPPICTHWIRGICKYGDTCHKRHEVPPDPRGPGLLDSYGPGRAATSSDWRTPAPPLEQGLTEQRVPSRPTPALGQRGSTTHGRAFPEVEEGWDNCVDLNDVVSSLPRRSDGSRDLIPVNRVEWRLDYYPGAPPSKNDMASFEERLRVFPPCYDFHLKGKCKEGAHCPKDHNELDPNLVDVMRWIAHDSPCKLQGACRDRDCALAHICYNPNCNNGVKFTGCRLPSALHHVNPHVMNYVPAVVPHEELSEEDRALAGQPIEVIEGDLLGVEDEQPKPINKQNMTSRWAQNMPNPHQSGNNTPIRASHDESPLIPADDGPPRQSTTPTRQMNGSTSWDPYMPSPTHSKKLSAPNGNEGRDELDRGRSTPRRTKYSFEPASSSSASENHVHNSHDGVATSLDDRNQPSHFAASYEDNERHAPTPRPLQSQRQHDSEQYTATAQDGNSQDEFDTDNSGSRTPPVPGWTTLEVSGAGKAVVNGSNGPVRKFDTPQATQERTSSSAKVVESRQGTPASVRPVERMEAPSKLASPPARKLTIADAADARTSGPEGEVTDSQVENEPLSKTRGKSPANAQSFASTGPAEETVDELFDTESRTPTHRSPLPAVAQPVKAPSAVPSIEAKTADDAEQARRPAPISRPASKASARLNVTASAFVPGTSSIADATGHTGASQQSPTSTSTATKSSPEEVKPASPLADSKYAPKSPTVSDAPPKATQKSKSKGLSGSHTLDKPTLAANAQEGKIAIDEPTSQEIPAAQAAMKSHSRTASSTTAVRGDHGKMDGWGTRNATRARMMAESGDARHYDPDAAQQGEEGEAGGDGAFGDGKPGGYDSWKPSRQGHEGGQGGQWGYGRQGQGGYEGQGQQWGYAQSGEHGWNQWGNGGGGGGWQGNGGRGSYGQHIRSDASGYGRGRGWSGNEGYAGHGGGYGGNGYESGQGYASAQNDLYYGFDIKEDHAEQEEMELFAPPPSGAKGTSSAWTENTW</sequence>
<feature type="compositionally biased region" description="Low complexity" evidence="3">
    <location>
        <begin position="1123"/>
        <end position="1137"/>
    </location>
</feature>
<dbReference type="EMBL" id="NKHZ01000011">
    <property type="protein sequence ID" value="PNS21256.1"/>
    <property type="molecule type" value="Genomic_DNA"/>
</dbReference>
<feature type="zinc finger region" description="C3H1-type" evidence="1">
    <location>
        <begin position="454"/>
        <end position="481"/>
    </location>
</feature>
<dbReference type="STRING" id="2082308.A0A2K1R1U2"/>
<feature type="domain" description="C3H1-type" evidence="4">
    <location>
        <begin position="454"/>
        <end position="481"/>
    </location>
</feature>
<dbReference type="Gene3D" id="4.10.1000.10">
    <property type="entry name" value="Zinc finger, CCCH-type"/>
    <property type="match status" value="1"/>
</dbReference>
<evidence type="ECO:0000313" key="5">
    <source>
        <dbReference type="EMBL" id="PNS21256.1"/>
    </source>
</evidence>
<dbReference type="InterPro" id="IPR057683">
    <property type="entry name" value="DUF7923"/>
</dbReference>
<dbReference type="GO" id="GO:0008270">
    <property type="term" value="F:zinc ion binding"/>
    <property type="evidence" value="ECO:0007669"/>
    <property type="project" value="UniProtKB-KW"/>
</dbReference>
<feature type="compositionally biased region" description="Polar residues" evidence="3">
    <location>
        <begin position="1168"/>
        <end position="1180"/>
    </location>
</feature>
<feature type="compositionally biased region" description="Polar residues" evidence="3">
    <location>
        <begin position="944"/>
        <end position="965"/>
    </location>
</feature>
<feature type="compositionally biased region" description="Gly residues" evidence="3">
    <location>
        <begin position="1270"/>
        <end position="1281"/>
    </location>
</feature>
<dbReference type="Pfam" id="PF25540">
    <property type="entry name" value="DUF7923"/>
    <property type="match status" value="1"/>
</dbReference>